<organism evidence="2 3">
    <name type="scientific">Adhaeretor mobilis</name>
    <dbReference type="NCBI Taxonomy" id="1930276"/>
    <lineage>
        <taxon>Bacteria</taxon>
        <taxon>Pseudomonadati</taxon>
        <taxon>Planctomycetota</taxon>
        <taxon>Planctomycetia</taxon>
        <taxon>Pirellulales</taxon>
        <taxon>Lacipirellulaceae</taxon>
        <taxon>Adhaeretor</taxon>
    </lineage>
</organism>
<dbReference type="EMBL" id="CP036263">
    <property type="protein sequence ID" value="QDS98276.1"/>
    <property type="molecule type" value="Genomic_DNA"/>
</dbReference>
<keyword evidence="3" id="KW-1185">Reference proteome</keyword>
<evidence type="ECO:0000313" key="3">
    <source>
        <dbReference type="Proteomes" id="UP000319852"/>
    </source>
</evidence>
<keyword evidence="1" id="KW-1133">Transmembrane helix</keyword>
<reference evidence="2 3" key="1">
    <citation type="submission" date="2019-02" db="EMBL/GenBank/DDBJ databases">
        <title>Deep-cultivation of Planctomycetes and their phenomic and genomic characterization uncovers novel biology.</title>
        <authorList>
            <person name="Wiegand S."/>
            <person name="Jogler M."/>
            <person name="Boedeker C."/>
            <person name="Pinto D."/>
            <person name="Vollmers J."/>
            <person name="Rivas-Marin E."/>
            <person name="Kohn T."/>
            <person name="Peeters S.H."/>
            <person name="Heuer A."/>
            <person name="Rast P."/>
            <person name="Oberbeckmann S."/>
            <person name="Bunk B."/>
            <person name="Jeske O."/>
            <person name="Meyerdierks A."/>
            <person name="Storesund J.E."/>
            <person name="Kallscheuer N."/>
            <person name="Luecker S."/>
            <person name="Lage O.M."/>
            <person name="Pohl T."/>
            <person name="Merkel B.J."/>
            <person name="Hornburger P."/>
            <person name="Mueller R.-W."/>
            <person name="Bruemmer F."/>
            <person name="Labrenz M."/>
            <person name="Spormann A.M."/>
            <person name="Op den Camp H."/>
            <person name="Overmann J."/>
            <person name="Amann R."/>
            <person name="Jetten M.S.M."/>
            <person name="Mascher T."/>
            <person name="Medema M.H."/>
            <person name="Devos D.P."/>
            <person name="Kaster A.-K."/>
            <person name="Ovreas L."/>
            <person name="Rohde M."/>
            <person name="Galperin M.Y."/>
            <person name="Jogler C."/>
        </authorList>
    </citation>
    <scope>NUCLEOTIDE SEQUENCE [LARGE SCALE GENOMIC DNA]</scope>
    <source>
        <strain evidence="2 3">HG15A2</strain>
    </source>
</reference>
<accession>A0A517MTR5</accession>
<keyword evidence="1" id="KW-0472">Membrane</keyword>
<evidence type="ECO:0000256" key="1">
    <source>
        <dbReference type="SAM" id="Phobius"/>
    </source>
</evidence>
<dbReference type="AlphaFoldDB" id="A0A517MTR5"/>
<dbReference type="KEGG" id="amob:HG15A2_15490"/>
<name>A0A517MTR5_9BACT</name>
<feature type="transmembrane region" description="Helical" evidence="1">
    <location>
        <begin position="20"/>
        <end position="39"/>
    </location>
</feature>
<proteinExistence type="predicted"/>
<dbReference type="Proteomes" id="UP000319852">
    <property type="component" value="Chromosome"/>
</dbReference>
<keyword evidence="1" id="KW-0812">Transmembrane</keyword>
<gene>
    <name evidence="2" type="ORF">HG15A2_15490</name>
</gene>
<sequence>MHSHLLFLLHSDRSARIWAAANMALLATFQSVAIVALVGCNPDYQTSVSIDHSLKRGVLRAKYAVPRDSELGDYSVLETWCEIDNESGEEQIVVRLKGPHHGEEPRVKIIEPEGMLYRSVWSQRDGPPYEVWAAPVPLPDVLKLRRGNMEIELLRRHE</sequence>
<protein>
    <submittedName>
        <fullName evidence="2">Uncharacterized protein</fullName>
    </submittedName>
</protein>
<evidence type="ECO:0000313" key="2">
    <source>
        <dbReference type="EMBL" id="QDS98276.1"/>
    </source>
</evidence>